<feature type="non-terminal residue" evidence="1">
    <location>
        <position position="1"/>
    </location>
</feature>
<keyword evidence="2" id="KW-1185">Reference proteome</keyword>
<dbReference type="EMBL" id="BRYB01005173">
    <property type="protein sequence ID" value="GMI21311.1"/>
    <property type="molecule type" value="Genomic_DNA"/>
</dbReference>
<sequence>PPPPPSQLRFGLGTKVQCRTGADPITGWSSGTIMQLWYREPNWPPGQMAPYKVQLDDGRNIFAPADQQDIVRLL</sequence>
<dbReference type="Proteomes" id="UP001165060">
    <property type="component" value="Unassembled WGS sequence"/>
</dbReference>
<gene>
    <name evidence="1" type="ORF">TeGR_g14244</name>
</gene>
<accession>A0ABQ6M7X0</accession>
<evidence type="ECO:0000313" key="1">
    <source>
        <dbReference type="EMBL" id="GMI21311.1"/>
    </source>
</evidence>
<proteinExistence type="predicted"/>
<protein>
    <submittedName>
        <fullName evidence="1">Uncharacterized protein</fullName>
    </submittedName>
</protein>
<reference evidence="1 2" key="1">
    <citation type="journal article" date="2023" name="Commun. Biol.">
        <title>Genome analysis of Parmales, the sister group of diatoms, reveals the evolutionary specialization of diatoms from phago-mixotrophs to photoautotrophs.</title>
        <authorList>
            <person name="Ban H."/>
            <person name="Sato S."/>
            <person name="Yoshikawa S."/>
            <person name="Yamada K."/>
            <person name="Nakamura Y."/>
            <person name="Ichinomiya M."/>
            <person name="Sato N."/>
            <person name="Blanc-Mathieu R."/>
            <person name="Endo H."/>
            <person name="Kuwata A."/>
            <person name="Ogata H."/>
        </authorList>
    </citation>
    <scope>NUCLEOTIDE SEQUENCE [LARGE SCALE GENOMIC DNA]</scope>
</reference>
<organism evidence="1 2">
    <name type="scientific">Tetraparma gracilis</name>
    <dbReference type="NCBI Taxonomy" id="2962635"/>
    <lineage>
        <taxon>Eukaryota</taxon>
        <taxon>Sar</taxon>
        <taxon>Stramenopiles</taxon>
        <taxon>Ochrophyta</taxon>
        <taxon>Bolidophyceae</taxon>
        <taxon>Parmales</taxon>
        <taxon>Triparmaceae</taxon>
        <taxon>Tetraparma</taxon>
    </lineage>
</organism>
<comment type="caution">
    <text evidence="1">The sequence shown here is derived from an EMBL/GenBank/DDBJ whole genome shotgun (WGS) entry which is preliminary data.</text>
</comment>
<evidence type="ECO:0000313" key="2">
    <source>
        <dbReference type="Proteomes" id="UP001165060"/>
    </source>
</evidence>
<name>A0ABQ6M7X0_9STRA</name>